<reference evidence="2" key="1">
    <citation type="journal article" date="2019" name="Int. J. Syst. Evol. Microbiol.">
        <title>The Global Catalogue of Microorganisms (GCM) 10K type strain sequencing project: providing services to taxonomists for standard genome sequencing and annotation.</title>
        <authorList>
            <consortium name="The Broad Institute Genomics Platform"/>
            <consortium name="The Broad Institute Genome Sequencing Center for Infectious Disease"/>
            <person name="Wu L."/>
            <person name="Ma J."/>
        </authorList>
    </citation>
    <scope>NUCLEOTIDE SEQUENCE [LARGE SCALE GENOMIC DNA]</scope>
    <source>
        <strain evidence="2">CGMCC 4.7319</strain>
    </source>
</reference>
<evidence type="ECO:0000313" key="1">
    <source>
        <dbReference type="EMBL" id="GGM81775.1"/>
    </source>
</evidence>
<name>A0ABQ2HL55_9PSEU</name>
<proteinExistence type="predicted"/>
<comment type="caution">
    <text evidence="1">The sequence shown here is derived from an EMBL/GenBank/DDBJ whole genome shotgun (WGS) entry which is preliminary data.</text>
</comment>
<evidence type="ECO:0000313" key="2">
    <source>
        <dbReference type="Proteomes" id="UP000597656"/>
    </source>
</evidence>
<protein>
    <recommendedName>
        <fullName evidence="3">Secreted protein</fullName>
    </recommendedName>
</protein>
<accession>A0ABQ2HL55</accession>
<dbReference type="Proteomes" id="UP000597656">
    <property type="component" value="Unassembled WGS sequence"/>
</dbReference>
<organism evidence="1 2">
    <name type="scientific">Lentzea pudingi</name>
    <dbReference type="NCBI Taxonomy" id="1789439"/>
    <lineage>
        <taxon>Bacteria</taxon>
        <taxon>Bacillati</taxon>
        <taxon>Actinomycetota</taxon>
        <taxon>Actinomycetes</taxon>
        <taxon>Pseudonocardiales</taxon>
        <taxon>Pseudonocardiaceae</taxon>
        <taxon>Lentzea</taxon>
    </lineage>
</organism>
<sequence length="66" mass="6557">MFSVAVATGSTATALVVSGAPAVLTAVSSVAAGIAVNKASEPIPNGLSDPRNSAYRYLHRISTAQA</sequence>
<keyword evidence="2" id="KW-1185">Reference proteome</keyword>
<dbReference type="EMBL" id="BMNC01000002">
    <property type="protein sequence ID" value="GGM81775.1"/>
    <property type="molecule type" value="Genomic_DNA"/>
</dbReference>
<gene>
    <name evidence="1" type="ORF">GCM10011609_17260</name>
</gene>
<evidence type="ECO:0008006" key="3">
    <source>
        <dbReference type="Google" id="ProtNLM"/>
    </source>
</evidence>
<dbReference type="RefSeq" id="WP_189154066.1">
    <property type="nucleotide sequence ID" value="NZ_BMNC01000002.1"/>
</dbReference>